<feature type="domain" description="FAD-binding" evidence="2">
    <location>
        <begin position="5"/>
        <end position="317"/>
    </location>
</feature>
<dbReference type="SUPFAM" id="SSF51905">
    <property type="entry name" value="FAD/NAD(P)-binding domain"/>
    <property type="match status" value="1"/>
</dbReference>
<dbReference type="InterPro" id="IPR002938">
    <property type="entry name" value="FAD-bd"/>
</dbReference>
<feature type="compositionally biased region" description="Basic and acidic residues" evidence="1">
    <location>
        <begin position="389"/>
        <end position="407"/>
    </location>
</feature>
<dbReference type="RefSeq" id="WP_206395212.1">
    <property type="nucleotide sequence ID" value="NZ_JAFDPW010000002.1"/>
</dbReference>
<gene>
    <name evidence="3" type="ORF">M3D15_08585</name>
</gene>
<comment type="caution">
    <text evidence="3">The sequence shown here is derived from an EMBL/GenBank/DDBJ whole genome shotgun (WGS) entry which is preliminary data.</text>
</comment>
<evidence type="ECO:0000259" key="2">
    <source>
        <dbReference type="Pfam" id="PF01494"/>
    </source>
</evidence>
<dbReference type="Proteomes" id="UP001525379">
    <property type="component" value="Unassembled WGS sequence"/>
</dbReference>
<organism evidence="3 4">
    <name type="scientific">Pseudoclavibacter albus</name>
    <dbReference type="NCBI Taxonomy" id="272241"/>
    <lineage>
        <taxon>Bacteria</taxon>
        <taxon>Bacillati</taxon>
        <taxon>Actinomycetota</taxon>
        <taxon>Actinomycetes</taxon>
        <taxon>Micrococcales</taxon>
        <taxon>Microbacteriaceae</taxon>
        <taxon>Pseudoclavibacter</taxon>
    </lineage>
</organism>
<dbReference type="PRINTS" id="PR00420">
    <property type="entry name" value="RNGMNOXGNASE"/>
</dbReference>
<accession>A0ABT2HYZ0</accession>
<evidence type="ECO:0000313" key="4">
    <source>
        <dbReference type="Proteomes" id="UP001525379"/>
    </source>
</evidence>
<keyword evidence="4" id="KW-1185">Reference proteome</keyword>
<dbReference type="PANTHER" id="PTHR46865">
    <property type="entry name" value="OXIDOREDUCTASE-RELATED"/>
    <property type="match status" value="1"/>
</dbReference>
<keyword evidence="3" id="KW-0560">Oxidoreductase</keyword>
<proteinExistence type="predicted"/>
<protein>
    <submittedName>
        <fullName evidence="3">FAD-dependent monooxygenase</fullName>
    </submittedName>
</protein>
<dbReference type="Gene3D" id="3.30.9.10">
    <property type="entry name" value="D-Amino Acid Oxidase, subunit A, domain 2"/>
    <property type="match status" value="1"/>
</dbReference>
<dbReference type="InterPro" id="IPR051704">
    <property type="entry name" value="FAD_aromatic-hydroxylase"/>
</dbReference>
<feature type="region of interest" description="Disordered" evidence="1">
    <location>
        <begin position="386"/>
        <end position="407"/>
    </location>
</feature>
<reference evidence="3 4" key="1">
    <citation type="submission" date="2022-04" db="EMBL/GenBank/DDBJ databases">
        <title>Human microbiome associated bacterial genomes.</title>
        <authorList>
            <person name="Sandstrom S."/>
            <person name="Salamzade R."/>
            <person name="Kalan L.R."/>
        </authorList>
    </citation>
    <scope>NUCLEOTIDE SEQUENCE [LARGE SCALE GENOMIC DNA]</scope>
    <source>
        <strain evidence="4">p3-SID1799</strain>
    </source>
</reference>
<evidence type="ECO:0000256" key="1">
    <source>
        <dbReference type="SAM" id="MobiDB-lite"/>
    </source>
</evidence>
<dbReference type="Gene3D" id="3.50.50.60">
    <property type="entry name" value="FAD/NAD(P)-binding domain"/>
    <property type="match status" value="1"/>
</dbReference>
<dbReference type="GO" id="GO:0004497">
    <property type="term" value="F:monooxygenase activity"/>
    <property type="evidence" value="ECO:0007669"/>
    <property type="project" value="UniProtKB-KW"/>
</dbReference>
<name>A0ABT2HYZ0_9MICO</name>
<dbReference type="PANTHER" id="PTHR46865:SF8">
    <property type="entry name" value="POSSIBLE OXIDOREDUCTASE"/>
    <property type="match status" value="1"/>
</dbReference>
<dbReference type="EMBL" id="JALXSQ010000040">
    <property type="protein sequence ID" value="MCT2043381.1"/>
    <property type="molecule type" value="Genomic_DNA"/>
</dbReference>
<evidence type="ECO:0000313" key="3">
    <source>
        <dbReference type="EMBL" id="MCT2043381.1"/>
    </source>
</evidence>
<dbReference type="InterPro" id="IPR036188">
    <property type="entry name" value="FAD/NAD-bd_sf"/>
</dbReference>
<sequence>MQLNHVTIAGAGIAGLANAITLSRCADEVLLVERAPGPRPEGYLIDFSGPGIDAARRIGVAEQLVQQRHEFTEMRSVRPDGSVSTSISLAPVLRLTPHETFTIMRPDLERGLRACLPANVRVRYNTVITHLDTHAEEPDAGVHVTLSDQTSHDSDLCIVAEGLRSATRDHYITPHQDVVRSLNYAACAWLADDPELAEILGQRFAMSEAINSYMGAARINDRHVSVFGVYPWHGQAAPAPELGVALQHLESSGSFGRRLARHAPQSGFYCDLVAQSVLPSWSNGAALAMGDTAHAVSLVTGLGSSMALCGADQLAQSVRTATSLKQAITRYEASWRPQVERVQAMGRRRAKSFVPSSRAALMARRVGMQVLRLPIVGDVVARSVVRSGDQQHRGRASQRDQRPELSR</sequence>
<keyword evidence="3" id="KW-0503">Monooxygenase</keyword>
<dbReference type="Pfam" id="PF01494">
    <property type="entry name" value="FAD_binding_3"/>
    <property type="match status" value="1"/>
</dbReference>